<reference evidence="2 3" key="1">
    <citation type="submission" date="2014-08" db="EMBL/GenBank/DDBJ databases">
        <title>Whole genome shotgun sequence of Rhizobium rubi NBRC 13261.</title>
        <authorList>
            <person name="Katano-Makiyama Y."/>
            <person name="Hosoyama A."/>
            <person name="Hashimoto M."/>
            <person name="Hosoyama Y."/>
            <person name="Noguchi M."/>
            <person name="Tsuchikane K."/>
            <person name="Uohara A."/>
            <person name="Ohji S."/>
            <person name="Ichikawa N."/>
            <person name="Kimura A."/>
            <person name="Yamazoe A."/>
            <person name="Fujita N."/>
        </authorList>
    </citation>
    <scope>NUCLEOTIDE SEQUENCE [LARGE SCALE GENOMIC DNA]</scope>
    <source>
        <strain evidence="2 3">NBRC 13261</strain>
    </source>
</reference>
<dbReference type="eggNOG" id="COG0346">
    <property type="taxonomic scope" value="Bacteria"/>
</dbReference>
<dbReference type="eggNOG" id="COG0400">
    <property type="taxonomic scope" value="Bacteria"/>
</dbReference>
<name>A0A081D0A4_9HYPH</name>
<dbReference type="AlphaFoldDB" id="A0A081D0A4"/>
<dbReference type="OrthoDB" id="9785698at2"/>
<dbReference type="SUPFAM" id="SSF53474">
    <property type="entry name" value="alpha/beta-Hydrolases"/>
    <property type="match status" value="1"/>
</dbReference>
<dbReference type="RefSeq" id="WP_045231794.1">
    <property type="nucleotide sequence ID" value="NZ_BBJU01000025.1"/>
</dbReference>
<dbReference type="InterPro" id="IPR037523">
    <property type="entry name" value="VOC_core"/>
</dbReference>
<dbReference type="InterPro" id="IPR052537">
    <property type="entry name" value="Extradiol_RC_dioxygenase"/>
</dbReference>
<organism evidence="2 3">
    <name type="scientific">Agrobacterium rubi TR3 = NBRC 13261</name>
    <dbReference type="NCBI Taxonomy" id="1368415"/>
    <lineage>
        <taxon>Bacteria</taxon>
        <taxon>Pseudomonadati</taxon>
        <taxon>Pseudomonadota</taxon>
        <taxon>Alphaproteobacteria</taxon>
        <taxon>Hyphomicrobiales</taxon>
        <taxon>Rhizobiaceae</taxon>
        <taxon>Rhizobium/Agrobacterium group</taxon>
        <taxon>Agrobacterium</taxon>
    </lineage>
</organism>
<dbReference type="PROSITE" id="PS51819">
    <property type="entry name" value="VOC"/>
    <property type="match status" value="2"/>
</dbReference>
<gene>
    <name evidence="2" type="ORF">RRU01S_25_00400</name>
</gene>
<feature type="domain" description="VOC" evidence="1">
    <location>
        <begin position="6"/>
        <end position="131"/>
    </location>
</feature>
<dbReference type="Proteomes" id="UP000028701">
    <property type="component" value="Unassembled WGS sequence"/>
</dbReference>
<dbReference type="SUPFAM" id="SSF54593">
    <property type="entry name" value="Glyoxalase/Bleomycin resistance protein/Dihydroxybiphenyl dioxygenase"/>
    <property type="match status" value="1"/>
</dbReference>
<accession>A0A081D0A4</accession>
<comment type="caution">
    <text evidence="2">The sequence shown here is derived from an EMBL/GenBank/DDBJ whole genome shotgun (WGS) entry which is preliminary data.</text>
</comment>
<dbReference type="PANTHER" id="PTHR36110:SF2">
    <property type="entry name" value="RING-CLEAVING DIOXYGENASE MHQE-RELATED"/>
    <property type="match status" value="1"/>
</dbReference>
<dbReference type="Pfam" id="PF00903">
    <property type="entry name" value="Glyoxalase"/>
    <property type="match status" value="1"/>
</dbReference>
<dbReference type="EMBL" id="BBJU01000025">
    <property type="protein sequence ID" value="GAK72350.1"/>
    <property type="molecule type" value="Genomic_DNA"/>
</dbReference>
<dbReference type="Gene3D" id="3.10.180.10">
    <property type="entry name" value="2,3-Dihydroxybiphenyl 1,2-Dioxygenase, domain 1"/>
    <property type="match status" value="2"/>
</dbReference>
<dbReference type="Gene3D" id="3.40.50.1820">
    <property type="entry name" value="alpha/beta hydrolase"/>
    <property type="match status" value="1"/>
</dbReference>
<protein>
    <recommendedName>
        <fullName evidence="1">VOC domain-containing protein</fullName>
    </recommendedName>
</protein>
<dbReference type="InterPro" id="IPR004360">
    <property type="entry name" value="Glyas_Fos-R_dOase_dom"/>
</dbReference>
<evidence type="ECO:0000259" key="1">
    <source>
        <dbReference type="PROSITE" id="PS51819"/>
    </source>
</evidence>
<dbReference type="CDD" id="cd08347">
    <property type="entry name" value="PcpA_C_like"/>
    <property type="match status" value="1"/>
</dbReference>
<dbReference type="InterPro" id="IPR029058">
    <property type="entry name" value="AB_hydrolase_fold"/>
</dbReference>
<evidence type="ECO:0000313" key="2">
    <source>
        <dbReference type="EMBL" id="GAK72350.1"/>
    </source>
</evidence>
<dbReference type="PANTHER" id="PTHR36110">
    <property type="entry name" value="RING-CLEAVING DIOXYGENASE MHQE-RELATED"/>
    <property type="match status" value="1"/>
</dbReference>
<evidence type="ECO:0000313" key="3">
    <source>
        <dbReference type="Proteomes" id="UP000028701"/>
    </source>
</evidence>
<dbReference type="InterPro" id="IPR029068">
    <property type="entry name" value="Glyas_Bleomycin-R_OHBP_Dase"/>
</dbReference>
<sequence>MTSALGIHHITMITRKVQANVDFYVGFLGLRLVKRTAGFEDAMQLHLFYGDHAASPGSLLTFLVWEDGAQGRVGYGQTLEVSLAIDPASIGFWLTRALSAGIRTEGPMEEFGEPVIRLKDPDGIILKLVGTRAFAEATPHEVPDIPLEHAIRRIRGATMLSEVPEETESFLASHFNYTRLSQNGSIRRTVSASGDIIDVRDATGFWSSAPGTGTVDHIAFRAADMDELNETLLRLKSLNSSTTNAHDRKYFHSLYVREPGDILIEMATDAPGMTVDEPEETLGEHLFIPYLFMRDEEDVRVALPQFSLPGEERVIYRDLPFVHRFYTPNDPDGSTMILLHGSGGSETSLMALAHTANPHATLLGVRGRSTEEGIARWFRRFSDLSFDEKDIAFEADAFAAFLEEAVRVYDIDQTKLSFIGHSNGANFIAAVFALHPPFATDALLFRPMPVLEHWPLVDLSGKRFTLAAGETDRHKDRAEALKQHLVENGADAQVTLLPLGHELGLEDVELAKRWAKGLSTASLA</sequence>
<proteinExistence type="predicted"/>
<feature type="domain" description="VOC" evidence="1">
    <location>
        <begin position="153"/>
        <end position="269"/>
    </location>
</feature>